<feature type="domain" description="Protein FecR C-terminal" evidence="3">
    <location>
        <begin position="324"/>
        <end position="391"/>
    </location>
</feature>
<dbReference type="InterPro" id="IPR012373">
    <property type="entry name" value="Ferrdict_sens_TM"/>
</dbReference>
<dbReference type="Gene3D" id="3.55.50.30">
    <property type="match status" value="1"/>
</dbReference>
<reference evidence="5" key="1">
    <citation type="submission" date="2017-01" db="EMBL/GenBank/DDBJ databases">
        <authorList>
            <person name="Varghese N."/>
            <person name="Submissions S."/>
        </authorList>
    </citation>
    <scope>NUCLEOTIDE SEQUENCE [LARGE SCALE GENOMIC DNA]</scope>
    <source>
        <strain evidence="5">DSM 21054</strain>
    </source>
</reference>
<dbReference type="Pfam" id="PF16344">
    <property type="entry name" value="FecR_C"/>
    <property type="match status" value="1"/>
</dbReference>
<dbReference type="GO" id="GO:0016989">
    <property type="term" value="F:sigma factor antagonist activity"/>
    <property type="evidence" value="ECO:0007669"/>
    <property type="project" value="TreeGrafter"/>
</dbReference>
<feature type="domain" description="FecR protein" evidence="2">
    <location>
        <begin position="185"/>
        <end position="279"/>
    </location>
</feature>
<dbReference type="InterPro" id="IPR006860">
    <property type="entry name" value="FecR"/>
</dbReference>
<keyword evidence="5" id="KW-1185">Reference proteome</keyword>
<name>A0A173MC49_9BACT</name>
<dbReference type="KEGG" id="fln:FLA_1132"/>
<dbReference type="OrthoDB" id="625980at2"/>
<dbReference type="Gene3D" id="2.60.120.1440">
    <property type="match status" value="1"/>
</dbReference>
<dbReference type="STRING" id="477680.SAMN05421788_11534"/>
<evidence type="ECO:0000313" key="5">
    <source>
        <dbReference type="Proteomes" id="UP000186917"/>
    </source>
</evidence>
<dbReference type="Proteomes" id="UP000186917">
    <property type="component" value="Unassembled WGS sequence"/>
</dbReference>
<evidence type="ECO:0000256" key="1">
    <source>
        <dbReference type="SAM" id="Phobius"/>
    </source>
</evidence>
<dbReference type="InterPro" id="IPR032508">
    <property type="entry name" value="FecR_C"/>
</dbReference>
<keyword evidence="1" id="KW-1133">Transmembrane helix</keyword>
<dbReference type="PANTHER" id="PTHR30273">
    <property type="entry name" value="PERIPLASMIC SIGNAL SENSOR AND SIGMA FACTOR ACTIVATOR FECR-RELATED"/>
    <property type="match status" value="1"/>
</dbReference>
<dbReference type="FunFam" id="2.60.120.1440:FF:000001">
    <property type="entry name" value="Putative anti-sigma factor"/>
    <property type="match status" value="1"/>
</dbReference>
<evidence type="ECO:0000313" key="4">
    <source>
        <dbReference type="EMBL" id="SIT34191.1"/>
    </source>
</evidence>
<keyword evidence="1" id="KW-0472">Membrane</keyword>
<proteinExistence type="predicted"/>
<keyword evidence="1" id="KW-0812">Transmembrane</keyword>
<dbReference type="RefSeq" id="WP_076382605.1">
    <property type="nucleotide sequence ID" value="NZ_AP017422.1"/>
</dbReference>
<evidence type="ECO:0000259" key="2">
    <source>
        <dbReference type="Pfam" id="PF04773"/>
    </source>
</evidence>
<gene>
    <name evidence="4" type="ORF">SAMN05421788_11534</name>
</gene>
<protein>
    <submittedName>
        <fullName evidence="4">FecR family protein</fullName>
    </submittedName>
</protein>
<evidence type="ECO:0000259" key="3">
    <source>
        <dbReference type="Pfam" id="PF16344"/>
    </source>
</evidence>
<dbReference type="Pfam" id="PF04773">
    <property type="entry name" value="FecR"/>
    <property type="match status" value="1"/>
</dbReference>
<accession>A0A173MC49</accession>
<feature type="transmembrane region" description="Helical" evidence="1">
    <location>
        <begin position="81"/>
        <end position="101"/>
    </location>
</feature>
<organism evidence="4 5">
    <name type="scientific">Filimonas lacunae</name>
    <dbReference type="NCBI Taxonomy" id="477680"/>
    <lineage>
        <taxon>Bacteria</taxon>
        <taxon>Pseudomonadati</taxon>
        <taxon>Bacteroidota</taxon>
        <taxon>Chitinophagia</taxon>
        <taxon>Chitinophagales</taxon>
        <taxon>Chitinophagaceae</taxon>
        <taxon>Filimonas</taxon>
    </lineage>
</organism>
<sequence>MQQWNKAALSRLANKYIQGTATEAEIKELQQWYHAFDENDLTVIVPAESEEEEAITEARMRQRLQDIIHTPAIPATRRYKWISYAAAAALLTAIGCIVFYINKHVAPPSLQKKELAGKPTSTVQPGGNKATLTLADGRIIVLDNKQKDTIGNQNGSLIIKLNNGRLAYQPHDIPAGIPLLPAYNTITTPKGGQYQVTLPDGSIVWLNASSSLRFPATFNGKVREVNLTGEACFEIAPNATMPFIVKTHNLQVNVLGTLFNVMAYADEPAIKTTLISGKVGINTGNGVADKILKPGQQALLPPGVDMKIISDVDVEEVLAWKNGRFRFQEADAKAVLRQIGRWYDIEVAYAGDVPNEKFTGEIPRNSSIEEVITILKLSNIRCSLSDRTLIVKP</sequence>
<dbReference type="EMBL" id="FTOR01000015">
    <property type="protein sequence ID" value="SIT34191.1"/>
    <property type="molecule type" value="Genomic_DNA"/>
</dbReference>
<dbReference type="AlphaFoldDB" id="A0A173MC49"/>
<dbReference type="PANTHER" id="PTHR30273:SF2">
    <property type="entry name" value="PROTEIN FECR"/>
    <property type="match status" value="1"/>
</dbReference>